<accession>A0ABV0B7H1</accession>
<dbReference type="Proteomes" id="UP001427805">
    <property type="component" value="Unassembled WGS sequence"/>
</dbReference>
<name>A0ABV0B7H1_9SPHN</name>
<reference evidence="1 2" key="1">
    <citation type="submission" date="2024-05" db="EMBL/GenBank/DDBJ databases">
        <title>Sphingomonas sp. HF-S3 16S ribosomal RNA gene Genome sequencing and assembly.</title>
        <authorList>
            <person name="Lee H."/>
        </authorList>
    </citation>
    <scope>NUCLEOTIDE SEQUENCE [LARGE SCALE GENOMIC DNA]</scope>
    <source>
        <strain evidence="1 2">HF-S3</strain>
    </source>
</reference>
<organism evidence="1 2">
    <name type="scientific">Sphingomonas rustica</name>
    <dbReference type="NCBI Taxonomy" id="3103142"/>
    <lineage>
        <taxon>Bacteria</taxon>
        <taxon>Pseudomonadati</taxon>
        <taxon>Pseudomonadota</taxon>
        <taxon>Alphaproteobacteria</taxon>
        <taxon>Sphingomonadales</taxon>
        <taxon>Sphingomonadaceae</taxon>
        <taxon>Sphingomonas</taxon>
    </lineage>
</organism>
<sequence length="467" mass="49768">MADAILDTLGSVLARWTMGGSAVSAAPASWRPVLGDGDGEAELRLLALSGQFLGALAVAEPSGDLQPLRDIPRLSLPAIDDALRPPLRRVLAQLRDARTRLHLLDFLGRRGWTVHPGDWMPGEADEVPDVYAPWQDWATSSGQASLTADLLSADTWDDYGPAARLSAFRTLRRRNPAIASALLAEKVEGAAADHRVRLTEVLSERLSDADAPVLDLLMRDRAPRVKALAASLSARLGRGEVSGEDSAELAGFFTVQTRGLLRRTRVIALQELKTSAQSNRRAALAESLPLATLAASLGMSMAELVAAWPVGQDRNADHLLAIMAARSAPDPIIVAVVDVLTANPDLYPHTLTPLLDRLTPDQRRQAAMRVVRTNTSFSATLPIAGGAGELDDLIRTPPGTALIDSLKAEGNRSAEQAVELMCLGLIASRAGAQQALDRLAASGLIASDPRLDMLRLNVALEDKGASR</sequence>
<proteinExistence type="predicted"/>
<keyword evidence="2" id="KW-1185">Reference proteome</keyword>
<evidence type="ECO:0000313" key="2">
    <source>
        <dbReference type="Proteomes" id="UP001427805"/>
    </source>
</evidence>
<evidence type="ECO:0000313" key="1">
    <source>
        <dbReference type="EMBL" id="MEN3747530.1"/>
    </source>
</evidence>
<dbReference type="RefSeq" id="WP_346246528.1">
    <property type="nucleotide sequence ID" value="NZ_JBDIZK010000005.1"/>
</dbReference>
<dbReference type="EMBL" id="JBDIZK010000005">
    <property type="protein sequence ID" value="MEN3747530.1"/>
    <property type="molecule type" value="Genomic_DNA"/>
</dbReference>
<dbReference type="Pfam" id="PF18944">
    <property type="entry name" value="DUF5691"/>
    <property type="match status" value="1"/>
</dbReference>
<dbReference type="InterPro" id="IPR043746">
    <property type="entry name" value="DUF5691"/>
</dbReference>
<protein>
    <submittedName>
        <fullName evidence="1">DUF5691 domain-containing protein</fullName>
    </submittedName>
</protein>
<gene>
    <name evidence="1" type="ORF">TPR58_10155</name>
</gene>
<comment type="caution">
    <text evidence="1">The sequence shown here is derived from an EMBL/GenBank/DDBJ whole genome shotgun (WGS) entry which is preliminary data.</text>
</comment>